<name>A0A8E2ARX6_9APHY</name>
<feature type="transmembrane region" description="Helical" evidence="1">
    <location>
        <begin position="190"/>
        <end position="210"/>
    </location>
</feature>
<dbReference type="EMBL" id="KV722425">
    <property type="protein sequence ID" value="OCH89496.1"/>
    <property type="molecule type" value="Genomic_DNA"/>
</dbReference>
<keyword evidence="1" id="KW-0472">Membrane</keyword>
<feature type="transmembrane region" description="Helical" evidence="1">
    <location>
        <begin position="116"/>
        <end position="134"/>
    </location>
</feature>
<keyword evidence="3" id="KW-1185">Reference proteome</keyword>
<organism evidence="2 3">
    <name type="scientific">Obba rivulosa</name>
    <dbReference type="NCBI Taxonomy" id="1052685"/>
    <lineage>
        <taxon>Eukaryota</taxon>
        <taxon>Fungi</taxon>
        <taxon>Dikarya</taxon>
        <taxon>Basidiomycota</taxon>
        <taxon>Agaricomycotina</taxon>
        <taxon>Agaricomycetes</taxon>
        <taxon>Polyporales</taxon>
        <taxon>Gelatoporiaceae</taxon>
        <taxon>Obba</taxon>
    </lineage>
</organism>
<feature type="transmembrane region" description="Helical" evidence="1">
    <location>
        <begin position="54"/>
        <end position="76"/>
    </location>
</feature>
<evidence type="ECO:0000256" key="1">
    <source>
        <dbReference type="SAM" id="Phobius"/>
    </source>
</evidence>
<feature type="transmembrane region" description="Helical" evidence="1">
    <location>
        <begin position="222"/>
        <end position="240"/>
    </location>
</feature>
<reference evidence="2 3" key="1">
    <citation type="submission" date="2016-07" db="EMBL/GenBank/DDBJ databases">
        <title>Draft genome of the white-rot fungus Obba rivulosa 3A-2.</title>
        <authorList>
            <consortium name="DOE Joint Genome Institute"/>
            <person name="Miettinen O."/>
            <person name="Riley R."/>
            <person name="Acob R."/>
            <person name="Barry K."/>
            <person name="Cullen D."/>
            <person name="De Vries R."/>
            <person name="Hainaut M."/>
            <person name="Hatakka A."/>
            <person name="Henrissat B."/>
            <person name="Hilden K."/>
            <person name="Kuo R."/>
            <person name="Labutti K."/>
            <person name="Lipzen A."/>
            <person name="Makela M.R."/>
            <person name="Sandor L."/>
            <person name="Spatafora J.W."/>
            <person name="Grigoriev I.V."/>
            <person name="Hibbett D.S."/>
        </authorList>
    </citation>
    <scope>NUCLEOTIDE SEQUENCE [LARGE SCALE GENOMIC DNA]</scope>
    <source>
        <strain evidence="2 3">3A-2</strain>
    </source>
</reference>
<dbReference type="Proteomes" id="UP000250043">
    <property type="component" value="Unassembled WGS sequence"/>
</dbReference>
<evidence type="ECO:0000313" key="2">
    <source>
        <dbReference type="EMBL" id="OCH89496.1"/>
    </source>
</evidence>
<sequence>MVDWQDPNVIAADGTTLIRLTHAVAGLYTWEWVTTLDFEWSVFTGKRPWKWPTFLYLSSRYCVLVAIISQLIIFNVTHEINCTALERAIEGFAFVAMDSASALIALRAFAFWRRNYYVLTVIIAAFMANVGIQIHDMVVATSSWDSSANSCILQNTSRMRLQLIATFATDVVLLVTMLSGLILRRTYCGLYQLLLSQGLLWAVIATLSYIPPVLLSSLNLNGIMNLMTPTVAYVTLVICATRMHRDLMDNVIPALRDAPIAVVSSMRFSSMTTHSRPGPCVRDIEALKTADSENATSLGD</sequence>
<proteinExistence type="predicted"/>
<dbReference type="OrthoDB" id="2802652at2759"/>
<feature type="transmembrane region" description="Helical" evidence="1">
    <location>
        <begin position="88"/>
        <end position="109"/>
    </location>
</feature>
<accession>A0A8E2ARX6</accession>
<evidence type="ECO:0008006" key="4">
    <source>
        <dbReference type="Google" id="ProtNLM"/>
    </source>
</evidence>
<keyword evidence="1" id="KW-0812">Transmembrane</keyword>
<protein>
    <recommendedName>
        <fullName evidence="4">Transmembrane protein</fullName>
    </recommendedName>
</protein>
<evidence type="ECO:0000313" key="3">
    <source>
        <dbReference type="Proteomes" id="UP000250043"/>
    </source>
</evidence>
<dbReference type="AlphaFoldDB" id="A0A8E2ARX6"/>
<keyword evidence="1" id="KW-1133">Transmembrane helix</keyword>
<feature type="transmembrane region" description="Helical" evidence="1">
    <location>
        <begin position="163"/>
        <end position="183"/>
    </location>
</feature>
<gene>
    <name evidence="2" type="ORF">OBBRIDRAFT_888347</name>
</gene>